<dbReference type="PANTHER" id="PTHR43190:SF3">
    <property type="entry name" value="N-ACETYL-D-GLUCOSAMINE KINASE"/>
    <property type="match status" value="1"/>
</dbReference>
<evidence type="ECO:0000259" key="1">
    <source>
        <dbReference type="Pfam" id="PF01869"/>
    </source>
</evidence>
<sequence>MKRAYLAVDAGNSKTVALVTDAEGTVLGRGRGGNGDIYGAPSVPDAIEAVFGAVEVALTSAGIASGEVVSAAFRIAGVDYPEDAEFWDEQVRARLGDMGRWSVKNDAFASLRLVDGSGVAVSIAVGTGPAVAARAKDGREECSGFFVFDHLGGSGLGNAALKAVCQAWMGIGPETALVEALCTLYGVPDAWHLRHDFTRRFGARPATDLWQASRVVLAAADAGDTVARDIVTAQAEAFVRYAQWCARRVGVDLASGELPVLLNGSVATSEHPAMRDALTGELSRVAPAAAVVVADASPLSGVVLDALAEGGIVIGPDLLTRVRDAHPHDFLMT</sequence>
<dbReference type="Gene3D" id="3.30.420.40">
    <property type="match status" value="2"/>
</dbReference>
<proteinExistence type="predicted"/>
<feature type="domain" description="ATPase BadF/BadG/BcrA/BcrD type" evidence="1">
    <location>
        <begin position="8"/>
        <end position="285"/>
    </location>
</feature>
<dbReference type="PANTHER" id="PTHR43190">
    <property type="entry name" value="N-ACETYL-D-GLUCOSAMINE KINASE"/>
    <property type="match status" value="1"/>
</dbReference>
<organism evidence="2 3">
    <name type="scientific">Asanoa iriomotensis</name>
    <dbReference type="NCBI Taxonomy" id="234613"/>
    <lineage>
        <taxon>Bacteria</taxon>
        <taxon>Bacillati</taxon>
        <taxon>Actinomycetota</taxon>
        <taxon>Actinomycetes</taxon>
        <taxon>Micromonosporales</taxon>
        <taxon>Micromonosporaceae</taxon>
        <taxon>Asanoa</taxon>
    </lineage>
</organism>
<evidence type="ECO:0000313" key="2">
    <source>
        <dbReference type="EMBL" id="GIF57977.1"/>
    </source>
</evidence>
<gene>
    <name evidence="2" type="ORF">Air01nite_40720</name>
</gene>
<protein>
    <recommendedName>
        <fullName evidence="1">ATPase BadF/BadG/BcrA/BcrD type domain-containing protein</fullName>
    </recommendedName>
</protein>
<keyword evidence="3" id="KW-1185">Reference proteome</keyword>
<dbReference type="SUPFAM" id="SSF53067">
    <property type="entry name" value="Actin-like ATPase domain"/>
    <property type="match status" value="2"/>
</dbReference>
<dbReference type="InterPro" id="IPR002731">
    <property type="entry name" value="ATPase_BadF"/>
</dbReference>
<accession>A0ABQ4C5B3</accession>
<dbReference type="RefSeq" id="WP_203704309.1">
    <property type="nucleotide sequence ID" value="NZ_BAAALU010000024.1"/>
</dbReference>
<comment type="caution">
    <text evidence="2">The sequence shown here is derived from an EMBL/GenBank/DDBJ whole genome shotgun (WGS) entry which is preliminary data.</text>
</comment>
<dbReference type="Proteomes" id="UP000624325">
    <property type="component" value="Unassembled WGS sequence"/>
</dbReference>
<reference evidence="2 3" key="1">
    <citation type="submission" date="2021-01" db="EMBL/GenBank/DDBJ databases">
        <title>Whole genome shotgun sequence of Asanoa iriomotensis NBRC 100142.</title>
        <authorList>
            <person name="Komaki H."/>
            <person name="Tamura T."/>
        </authorList>
    </citation>
    <scope>NUCLEOTIDE SEQUENCE [LARGE SCALE GENOMIC DNA]</scope>
    <source>
        <strain evidence="2 3">NBRC 100142</strain>
    </source>
</reference>
<dbReference type="EMBL" id="BONC01000028">
    <property type="protein sequence ID" value="GIF57977.1"/>
    <property type="molecule type" value="Genomic_DNA"/>
</dbReference>
<evidence type="ECO:0000313" key="3">
    <source>
        <dbReference type="Proteomes" id="UP000624325"/>
    </source>
</evidence>
<dbReference type="InterPro" id="IPR043129">
    <property type="entry name" value="ATPase_NBD"/>
</dbReference>
<dbReference type="Pfam" id="PF01869">
    <property type="entry name" value="BcrAD_BadFG"/>
    <property type="match status" value="1"/>
</dbReference>
<name>A0ABQ4C5B3_9ACTN</name>
<dbReference type="InterPro" id="IPR052519">
    <property type="entry name" value="Euk-type_GlcNAc_Kinase"/>
</dbReference>